<protein>
    <submittedName>
        <fullName evidence="2">Uncharacterized conserved protein</fullName>
    </submittedName>
</protein>
<dbReference type="Gene3D" id="3.30.70.120">
    <property type="match status" value="1"/>
</dbReference>
<dbReference type="AlphaFoldDB" id="Q8TW27"/>
<dbReference type="PANTHER" id="PTHR35983:SF1">
    <property type="entry name" value="UPF0166 PROTEIN TM_0021"/>
    <property type="match status" value="1"/>
</dbReference>
<dbReference type="Pfam" id="PF02641">
    <property type="entry name" value="DUF190"/>
    <property type="match status" value="1"/>
</dbReference>
<accession>Q8TW27</accession>
<gene>
    <name evidence="2" type="ordered locus">MK1210</name>
</gene>
<dbReference type="HOGENOM" id="CLU_146749_0_1_2"/>
<dbReference type="SUPFAM" id="SSF54913">
    <property type="entry name" value="GlnB-like"/>
    <property type="match status" value="1"/>
</dbReference>
<dbReference type="InterPro" id="IPR015867">
    <property type="entry name" value="N-reg_PII/ATP_PRibTrfase_C"/>
</dbReference>
<evidence type="ECO:0000313" key="3">
    <source>
        <dbReference type="Proteomes" id="UP000001826"/>
    </source>
</evidence>
<dbReference type="PANTHER" id="PTHR35983">
    <property type="entry name" value="UPF0166 PROTEIN TM_0021"/>
    <property type="match status" value="1"/>
</dbReference>
<sequence>MVGEGVRLVRKIEEPVKLKVYLLEGDKVDGVPAVDWILERVRELGLRGATVHRCFAGCGRRGRSEARILRTSMNLPVVVEVVDSREKVERLLELLKERLGVGVVTLERLEVAYDLEG</sequence>
<name>Q8TW27_METKA</name>
<dbReference type="InterPro" id="IPR003793">
    <property type="entry name" value="UPF0166"/>
</dbReference>
<evidence type="ECO:0000256" key="1">
    <source>
        <dbReference type="ARBA" id="ARBA00010554"/>
    </source>
</evidence>
<dbReference type="KEGG" id="mka:MK1210"/>
<keyword evidence="3" id="KW-1185">Reference proteome</keyword>
<dbReference type="PaxDb" id="190192-MK1210"/>
<dbReference type="EMBL" id="AE009439">
    <property type="protein sequence ID" value="AAM02423.1"/>
    <property type="molecule type" value="Genomic_DNA"/>
</dbReference>
<organism evidence="2 3">
    <name type="scientific">Methanopyrus kandleri (strain AV19 / DSM 6324 / JCM 9639 / NBRC 100938)</name>
    <dbReference type="NCBI Taxonomy" id="190192"/>
    <lineage>
        <taxon>Archaea</taxon>
        <taxon>Methanobacteriati</taxon>
        <taxon>Methanobacteriota</taxon>
        <taxon>Methanomada group</taxon>
        <taxon>Methanopyri</taxon>
        <taxon>Methanopyrales</taxon>
        <taxon>Methanopyraceae</taxon>
        <taxon>Methanopyrus</taxon>
    </lineage>
</organism>
<evidence type="ECO:0000313" key="2">
    <source>
        <dbReference type="EMBL" id="AAM02423.1"/>
    </source>
</evidence>
<reference evidence="2 3" key="1">
    <citation type="journal article" date="2002" name="Proc. Natl. Acad. Sci. U.S.A.">
        <title>The complete genome of hyperthermophile Methanopyrus kandleri AV19 and monophyly of archaeal methanogens.</title>
        <authorList>
            <person name="Slesarev A.I."/>
            <person name="Mezhevaya K.V."/>
            <person name="Makarova K.S."/>
            <person name="Polushin N.N."/>
            <person name="Shcherbinina O.V."/>
            <person name="Shakhova V.V."/>
            <person name="Belova G.I."/>
            <person name="Aravind L."/>
            <person name="Natale D.A."/>
            <person name="Rogozin I.B."/>
            <person name="Tatusov R.L."/>
            <person name="Wolf Y.I."/>
            <person name="Stetter K.O."/>
            <person name="Malykh A.G."/>
            <person name="Koonin E.V."/>
            <person name="Kozyavkin S.A."/>
        </authorList>
    </citation>
    <scope>NUCLEOTIDE SEQUENCE [LARGE SCALE GENOMIC DNA]</scope>
    <source>
        <strain evidence="3">AV19 / DSM 6324 / JCM 9639 / NBRC 100938</strain>
    </source>
</reference>
<dbReference type="STRING" id="190192.MK1210"/>
<dbReference type="Proteomes" id="UP000001826">
    <property type="component" value="Chromosome"/>
</dbReference>
<comment type="similarity">
    <text evidence="1">Belongs to the UPF0166 family.</text>
</comment>
<dbReference type="EnsemblBacteria" id="AAM02423">
    <property type="protein sequence ID" value="AAM02423"/>
    <property type="gene ID" value="MK1210"/>
</dbReference>
<dbReference type="InParanoid" id="Q8TW27"/>
<dbReference type="InterPro" id="IPR011322">
    <property type="entry name" value="N-reg_PII-like_a/b"/>
</dbReference>
<proteinExistence type="inferred from homology"/>